<proteinExistence type="predicted"/>
<evidence type="ECO:0000313" key="2">
    <source>
        <dbReference type="Proteomes" id="UP001175211"/>
    </source>
</evidence>
<organism evidence="1 2">
    <name type="scientific">Armillaria tabescens</name>
    <name type="common">Ringless honey mushroom</name>
    <name type="synonym">Agaricus tabescens</name>
    <dbReference type="NCBI Taxonomy" id="1929756"/>
    <lineage>
        <taxon>Eukaryota</taxon>
        <taxon>Fungi</taxon>
        <taxon>Dikarya</taxon>
        <taxon>Basidiomycota</taxon>
        <taxon>Agaricomycotina</taxon>
        <taxon>Agaricomycetes</taxon>
        <taxon>Agaricomycetidae</taxon>
        <taxon>Agaricales</taxon>
        <taxon>Marasmiineae</taxon>
        <taxon>Physalacriaceae</taxon>
        <taxon>Desarmillaria</taxon>
    </lineage>
</organism>
<name>A0AA39J5W9_ARMTA</name>
<gene>
    <name evidence="1" type="ORF">EV420DRAFT_1487806</name>
</gene>
<dbReference type="AlphaFoldDB" id="A0AA39J5W9"/>
<accession>A0AA39J5W9</accession>
<protein>
    <submittedName>
        <fullName evidence="1">Uncharacterized protein</fullName>
    </submittedName>
</protein>
<dbReference type="EMBL" id="JAUEPS010000138">
    <property type="protein sequence ID" value="KAK0435927.1"/>
    <property type="molecule type" value="Genomic_DNA"/>
</dbReference>
<evidence type="ECO:0000313" key="1">
    <source>
        <dbReference type="EMBL" id="KAK0435927.1"/>
    </source>
</evidence>
<sequence>MAAYISFLIPAYIHSHIFQEPSAEVVTRLAISQYCQWLSKDVIFTGLKLKADPEFESSMAVALDRIALLNFTLIYGWNIDGYTYLDDVDDSQLNQCIKVVFATKTILVMRALLPSLQITTPSPPTLLAVSMA</sequence>
<reference evidence="1" key="1">
    <citation type="submission" date="2023-06" db="EMBL/GenBank/DDBJ databases">
        <authorList>
            <consortium name="Lawrence Berkeley National Laboratory"/>
            <person name="Ahrendt S."/>
            <person name="Sahu N."/>
            <person name="Indic B."/>
            <person name="Wong-Bajracharya J."/>
            <person name="Merenyi Z."/>
            <person name="Ke H.-M."/>
            <person name="Monk M."/>
            <person name="Kocsube S."/>
            <person name="Drula E."/>
            <person name="Lipzen A."/>
            <person name="Balint B."/>
            <person name="Henrissat B."/>
            <person name="Andreopoulos B."/>
            <person name="Martin F.M."/>
            <person name="Harder C.B."/>
            <person name="Rigling D."/>
            <person name="Ford K.L."/>
            <person name="Foster G.D."/>
            <person name="Pangilinan J."/>
            <person name="Papanicolaou A."/>
            <person name="Barry K."/>
            <person name="LaButti K."/>
            <person name="Viragh M."/>
            <person name="Koriabine M."/>
            <person name="Yan M."/>
            <person name="Riley R."/>
            <person name="Champramary S."/>
            <person name="Plett K.L."/>
            <person name="Tsai I.J."/>
            <person name="Slot J."/>
            <person name="Sipos G."/>
            <person name="Plett J."/>
            <person name="Nagy L.G."/>
            <person name="Grigoriev I.V."/>
        </authorList>
    </citation>
    <scope>NUCLEOTIDE SEQUENCE</scope>
    <source>
        <strain evidence="1">CCBAS 213</strain>
    </source>
</reference>
<dbReference type="GeneID" id="85354114"/>
<keyword evidence="2" id="KW-1185">Reference proteome</keyword>
<dbReference type="Proteomes" id="UP001175211">
    <property type="component" value="Unassembled WGS sequence"/>
</dbReference>
<dbReference type="RefSeq" id="XP_060322113.1">
    <property type="nucleotide sequence ID" value="XM_060470566.1"/>
</dbReference>
<comment type="caution">
    <text evidence="1">The sequence shown here is derived from an EMBL/GenBank/DDBJ whole genome shotgun (WGS) entry which is preliminary data.</text>
</comment>